<reference evidence="1 2" key="1">
    <citation type="submission" date="2020-08" db="EMBL/GenBank/DDBJ databases">
        <title>Genomic Encyclopedia of Type Strains, Phase IV (KMG-IV): sequencing the most valuable type-strain genomes for metagenomic binning, comparative biology and taxonomic classification.</title>
        <authorList>
            <person name="Goeker M."/>
        </authorList>
    </citation>
    <scope>NUCLEOTIDE SEQUENCE [LARGE SCALE GENOMIC DNA]</scope>
    <source>
        <strain evidence="1 2">DSM 103526</strain>
    </source>
</reference>
<dbReference type="Proteomes" id="UP000579281">
    <property type="component" value="Unassembled WGS sequence"/>
</dbReference>
<dbReference type="AlphaFoldDB" id="A0A841KX73"/>
<evidence type="ECO:0000313" key="2">
    <source>
        <dbReference type="Proteomes" id="UP000579281"/>
    </source>
</evidence>
<organism evidence="1 2">
    <name type="scientific">Anaerosolibacter carboniphilus</name>
    <dbReference type="NCBI Taxonomy" id="1417629"/>
    <lineage>
        <taxon>Bacteria</taxon>
        <taxon>Bacillati</taxon>
        <taxon>Bacillota</taxon>
        <taxon>Clostridia</taxon>
        <taxon>Peptostreptococcales</taxon>
        <taxon>Thermotaleaceae</taxon>
        <taxon>Anaerosolibacter</taxon>
    </lineage>
</organism>
<gene>
    <name evidence="1" type="ORF">HNQ80_001621</name>
</gene>
<keyword evidence="2" id="KW-1185">Reference proteome</keyword>
<proteinExistence type="predicted"/>
<protein>
    <submittedName>
        <fullName evidence="1">Uncharacterized protein</fullName>
    </submittedName>
</protein>
<accession>A0A841KX73</accession>
<sequence length="37" mass="4385">MRPCFALLVDNEIHNVSRNLAFDFYIKYNTGFMPAIY</sequence>
<dbReference type="EMBL" id="JACHEN010000008">
    <property type="protein sequence ID" value="MBB6215532.1"/>
    <property type="molecule type" value="Genomic_DNA"/>
</dbReference>
<name>A0A841KX73_9FIRM</name>
<evidence type="ECO:0000313" key="1">
    <source>
        <dbReference type="EMBL" id="MBB6215532.1"/>
    </source>
</evidence>
<comment type="caution">
    <text evidence="1">The sequence shown here is derived from an EMBL/GenBank/DDBJ whole genome shotgun (WGS) entry which is preliminary data.</text>
</comment>